<evidence type="ECO:0000313" key="2">
    <source>
        <dbReference type="Proteomes" id="UP000626109"/>
    </source>
</evidence>
<reference evidence="1" key="1">
    <citation type="submission" date="2021-02" db="EMBL/GenBank/DDBJ databases">
        <authorList>
            <person name="Dougan E. K."/>
            <person name="Rhodes N."/>
            <person name="Thang M."/>
            <person name="Chan C."/>
        </authorList>
    </citation>
    <scope>NUCLEOTIDE SEQUENCE</scope>
</reference>
<organism evidence="1 2">
    <name type="scientific">Polarella glacialis</name>
    <name type="common">Dinoflagellate</name>
    <dbReference type="NCBI Taxonomy" id="89957"/>
    <lineage>
        <taxon>Eukaryota</taxon>
        <taxon>Sar</taxon>
        <taxon>Alveolata</taxon>
        <taxon>Dinophyceae</taxon>
        <taxon>Suessiales</taxon>
        <taxon>Suessiaceae</taxon>
        <taxon>Polarella</taxon>
    </lineage>
</organism>
<accession>A0A813ISI5</accession>
<name>A0A813ISI5_POLGL</name>
<comment type="caution">
    <text evidence="1">The sequence shown here is derived from an EMBL/GenBank/DDBJ whole genome shotgun (WGS) entry which is preliminary data.</text>
</comment>
<dbReference type="AlphaFoldDB" id="A0A813ISI5"/>
<dbReference type="Proteomes" id="UP000626109">
    <property type="component" value="Unassembled WGS sequence"/>
</dbReference>
<protein>
    <submittedName>
        <fullName evidence="1">Uncharacterized protein</fullName>
    </submittedName>
</protein>
<sequence length="406" mass="43774">MRHAAEPNPSCPKTLADVLAGLPAFASKVDDCEASCVQRVRSIFPAARRLSFLVRQAEGILSKAALQGLHGRENRHNTIEHIISLARIAIECSAAKQTRFALWANFSTSCSQFASNGKASKGKKAAVAAQTKANADVAQPVLFFLTPSSVDNETSSCARRYQVLVVRPDATQSLRFALVAEVWRGGIHHDTARTAKKLVPIGPLPAECAVTIRAVLLMPAESGSLVCSCLSPVVMLDAHDGSIMFEIPSASFEASECSTGLTFKLVPSAWAAFSLAGKCLSQIEPVAKPSTSSSSAAGSTTRVFVETDFKDTAAGKANMQTFFQCMREAWESMHHPLVDQVGYVQLSKTERVLWAELSARLPLYIAKKWQAASAGAKTVGRASFKWTSTSLFGVIYWYLLFSGSYT</sequence>
<dbReference type="EMBL" id="CAJNNW010016830">
    <property type="protein sequence ID" value="CAE8659836.1"/>
    <property type="molecule type" value="Genomic_DNA"/>
</dbReference>
<proteinExistence type="predicted"/>
<evidence type="ECO:0000313" key="1">
    <source>
        <dbReference type="EMBL" id="CAE8659836.1"/>
    </source>
</evidence>
<gene>
    <name evidence="1" type="ORF">PGLA2088_LOCUS13900</name>
</gene>